<dbReference type="EC" id="2.6.1.-" evidence="5"/>
<dbReference type="CDD" id="cd00609">
    <property type="entry name" value="AAT_like"/>
    <property type="match status" value="1"/>
</dbReference>
<organism evidence="7">
    <name type="scientific">Caldimicrobium thiodismutans</name>
    <dbReference type="NCBI Taxonomy" id="1653476"/>
    <lineage>
        <taxon>Bacteria</taxon>
        <taxon>Pseudomonadati</taxon>
        <taxon>Thermodesulfobacteriota</taxon>
        <taxon>Thermodesulfobacteria</taxon>
        <taxon>Thermodesulfobacteriales</taxon>
        <taxon>Thermodesulfobacteriaceae</taxon>
        <taxon>Caldimicrobium</taxon>
    </lineage>
</organism>
<dbReference type="SUPFAM" id="SSF53383">
    <property type="entry name" value="PLP-dependent transferases"/>
    <property type="match status" value="1"/>
</dbReference>
<dbReference type="GO" id="GO:0008483">
    <property type="term" value="F:transaminase activity"/>
    <property type="evidence" value="ECO:0007669"/>
    <property type="project" value="UniProtKB-KW"/>
</dbReference>
<dbReference type="PROSITE" id="PS00105">
    <property type="entry name" value="AA_TRANSFER_CLASS_1"/>
    <property type="match status" value="1"/>
</dbReference>
<dbReference type="InterPro" id="IPR015424">
    <property type="entry name" value="PyrdxlP-dep_Trfase"/>
</dbReference>
<evidence type="ECO:0000256" key="1">
    <source>
        <dbReference type="ARBA" id="ARBA00001933"/>
    </source>
</evidence>
<name>A0A832GNA1_9BACT</name>
<comment type="cofactor">
    <cofactor evidence="1 5">
        <name>pyridoxal 5'-phosphate</name>
        <dbReference type="ChEBI" id="CHEBI:597326"/>
    </cofactor>
</comment>
<gene>
    <name evidence="7" type="ORF">ENT73_03820</name>
</gene>
<dbReference type="PANTHER" id="PTHR42885:SF2">
    <property type="entry name" value="HISTIDINOL-PHOSPHATE AMINOTRANSFERASE"/>
    <property type="match status" value="1"/>
</dbReference>
<reference evidence="7" key="1">
    <citation type="journal article" date="2020" name="mSystems">
        <title>Genome- and Community-Level Interaction Insights into Carbon Utilization and Element Cycling Functions of Hydrothermarchaeota in Hydrothermal Sediment.</title>
        <authorList>
            <person name="Zhou Z."/>
            <person name="Liu Y."/>
            <person name="Xu W."/>
            <person name="Pan J."/>
            <person name="Luo Z.H."/>
            <person name="Li M."/>
        </authorList>
    </citation>
    <scope>NUCLEOTIDE SEQUENCE [LARGE SCALE GENOMIC DNA]</scope>
    <source>
        <strain evidence="7">SpSt-605</strain>
    </source>
</reference>
<keyword evidence="2 5" id="KW-0032">Aminotransferase</keyword>
<feature type="domain" description="Aminotransferase class I/classII large" evidence="6">
    <location>
        <begin position="44"/>
        <end position="336"/>
    </location>
</feature>
<sequence length="354" mass="41089">MYPEHGGNIYYYGRLFALPPTAIIDMSSSVNPLAKEFLAEKLTSLLHYLEFYPDPEAGEIKELLAERYKLSLEGLLIGNGSMELISLTLWHLLAKGSQVLLLEPTFGGYKKYLAQRKDLKIESNVSLHWKDWLESIDAFLERRARKKTILLCNPNNPTGWLIPKASLLERMERSPETLFIVDEAFIDFVEEESLVSKAPHLPNLIVLRSLTKFYGLAGSRLGYLVASPHLVEHLKTYVPTWNVNTLSQIFAKILLTNEDFRQRSLEFFYGEKALFEDIFKRLNIFYFPSVTNFYLFKLEGGREFFSWLLKKKRILIRLCENFKGLSSDYLRVSLKDHGANKLFLEGLREWLEEQ</sequence>
<dbReference type="InterPro" id="IPR015422">
    <property type="entry name" value="PyrdxlP-dep_Trfase_small"/>
</dbReference>
<dbReference type="InterPro" id="IPR004839">
    <property type="entry name" value="Aminotransferase_I/II_large"/>
</dbReference>
<comment type="caution">
    <text evidence="7">The sequence shown here is derived from an EMBL/GenBank/DDBJ whole genome shotgun (WGS) entry which is preliminary data.</text>
</comment>
<dbReference type="Pfam" id="PF00155">
    <property type="entry name" value="Aminotran_1_2"/>
    <property type="match status" value="1"/>
</dbReference>
<comment type="similarity">
    <text evidence="5">Belongs to the class-I pyridoxal-phosphate-dependent aminotransferase family.</text>
</comment>
<proteinExistence type="inferred from homology"/>
<protein>
    <recommendedName>
        <fullName evidence="5">Aminotransferase</fullName>
        <ecNumber evidence="5">2.6.1.-</ecNumber>
    </recommendedName>
</protein>
<evidence type="ECO:0000256" key="2">
    <source>
        <dbReference type="ARBA" id="ARBA00022576"/>
    </source>
</evidence>
<keyword evidence="3 5" id="KW-0808">Transferase</keyword>
<evidence type="ECO:0000259" key="6">
    <source>
        <dbReference type="Pfam" id="PF00155"/>
    </source>
</evidence>
<accession>A0A832GNA1</accession>
<dbReference type="InterPro" id="IPR015421">
    <property type="entry name" value="PyrdxlP-dep_Trfase_major"/>
</dbReference>
<dbReference type="Gene3D" id="3.90.1150.10">
    <property type="entry name" value="Aspartate Aminotransferase, domain 1"/>
    <property type="match status" value="1"/>
</dbReference>
<evidence type="ECO:0000256" key="5">
    <source>
        <dbReference type="RuleBase" id="RU000481"/>
    </source>
</evidence>
<dbReference type="GO" id="GO:0030170">
    <property type="term" value="F:pyridoxal phosphate binding"/>
    <property type="evidence" value="ECO:0007669"/>
    <property type="project" value="InterPro"/>
</dbReference>
<dbReference type="AlphaFoldDB" id="A0A832GNA1"/>
<keyword evidence="4" id="KW-0663">Pyridoxal phosphate</keyword>
<evidence type="ECO:0000313" key="7">
    <source>
        <dbReference type="EMBL" id="HGV55196.1"/>
    </source>
</evidence>
<dbReference type="Gene3D" id="3.40.640.10">
    <property type="entry name" value="Type I PLP-dependent aspartate aminotransferase-like (Major domain)"/>
    <property type="match status" value="1"/>
</dbReference>
<dbReference type="PANTHER" id="PTHR42885">
    <property type="entry name" value="HISTIDINOL-PHOSPHATE AMINOTRANSFERASE-RELATED"/>
    <property type="match status" value="1"/>
</dbReference>
<evidence type="ECO:0000256" key="4">
    <source>
        <dbReference type="ARBA" id="ARBA00022898"/>
    </source>
</evidence>
<dbReference type="EMBL" id="DSZU01000064">
    <property type="protein sequence ID" value="HGV55196.1"/>
    <property type="molecule type" value="Genomic_DNA"/>
</dbReference>
<dbReference type="InterPro" id="IPR004838">
    <property type="entry name" value="NHTrfase_class1_PyrdxlP-BS"/>
</dbReference>
<evidence type="ECO:0000256" key="3">
    <source>
        <dbReference type="ARBA" id="ARBA00022679"/>
    </source>
</evidence>